<sequence length="230" mass="25002">MARPTTKKRDHSSTSGNSDDDRKPPVNRIKSTTIDKKGKRVEKKAPSNAKRAKIATKPKRARRKESSLSGSEEGDPSEDEVRARKSSSSATMIVGVKDAPQGLLDTVRLWSKWETKAAGRAIRTWVNHNNAERANEKSAIKSKGVEAIKLWYLRLGERPVIGAYPELAVPEAGRSGWFVPGKSDRQYASARSFETTGKSLEPGYTVTNTAGPIISQGGRQAVGTSGNQGE</sequence>
<evidence type="ECO:0000313" key="3">
    <source>
        <dbReference type="Proteomes" id="UP000827549"/>
    </source>
</evidence>
<dbReference type="EMBL" id="CP086719">
    <property type="protein sequence ID" value="WOO84899.1"/>
    <property type="molecule type" value="Genomic_DNA"/>
</dbReference>
<organism evidence="2 3">
    <name type="scientific">Vanrija pseudolonga</name>
    <dbReference type="NCBI Taxonomy" id="143232"/>
    <lineage>
        <taxon>Eukaryota</taxon>
        <taxon>Fungi</taxon>
        <taxon>Dikarya</taxon>
        <taxon>Basidiomycota</taxon>
        <taxon>Agaricomycotina</taxon>
        <taxon>Tremellomycetes</taxon>
        <taxon>Trichosporonales</taxon>
        <taxon>Trichosporonaceae</taxon>
        <taxon>Vanrija</taxon>
    </lineage>
</organism>
<gene>
    <name evidence="2" type="ORF">LOC62_06G008410</name>
</gene>
<evidence type="ECO:0000256" key="1">
    <source>
        <dbReference type="SAM" id="MobiDB-lite"/>
    </source>
</evidence>
<feature type="compositionally biased region" description="Basic residues" evidence="1">
    <location>
        <begin position="1"/>
        <end position="10"/>
    </location>
</feature>
<dbReference type="GeneID" id="87811576"/>
<keyword evidence="3" id="KW-1185">Reference proteome</keyword>
<dbReference type="AlphaFoldDB" id="A0AAF1BQJ4"/>
<name>A0AAF1BQJ4_9TREE</name>
<proteinExistence type="predicted"/>
<feature type="compositionally biased region" description="Basic residues" evidence="1">
    <location>
        <begin position="50"/>
        <end position="63"/>
    </location>
</feature>
<feature type="region of interest" description="Disordered" evidence="1">
    <location>
        <begin position="198"/>
        <end position="230"/>
    </location>
</feature>
<dbReference type="RefSeq" id="XP_062630925.1">
    <property type="nucleotide sequence ID" value="XM_062774941.1"/>
</dbReference>
<dbReference type="Proteomes" id="UP000827549">
    <property type="component" value="Chromosome 6"/>
</dbReference>
<feature type="region of interest" description="Disordered" evidence="1">
    <location>
        <begin position="1"/>
        <end position="93"/>
    </location>
</feature>
<protein>
    <submittedName>
        <fullName evidence="2">Uncharacterized protein</fullName>
    </submittedName>
</protein>
<reference evidence="2" key="1">
    <citation type="submission" date="2023-10" db="EMBL/GenBank/DDBJ databases">
        <authorList>
            <person name="Noh H."/>
        </authorList>
    </citation>
    <scope>NUCLEOTIDE SEQUENCE</scope>
    <source>
        <strain evidence="2">DUCC4014</strain>
    </source>
</reference>
<accession>A0AAF1BQJ4</accession>
<evidence type="ECO:0000313" key="2">
    <source>
        <dbReference type="EMBL" id="WOO84899.1"/>
    </source>
</evidence>